<dbReference type="Proteomes" id="UP001338309">
    <property type="component" value="Unassembled WGS sequence"/>
</dbReference>
<dbReference type="EMBL" id="BTPD01000001">
    <property type="protein sequence ID" value="GMQ27446.1"/>
    <property type="molecule type" value="Genomic_DNA"/>
</dbReference>
<dbReference type="Gene3D" id="3.30.565.10">
    <property type="entry name" value="Histidine kinase-like ATPase, C-terminal domain"/>
    <property type="match status" value="1"/>
</dbReference>
<evidence type="ECO:0008006" key="6">
    <source>
        <dbReference type="Google" id="ProtNLM"/>
    </source>
</evidence>
<proteinExistence type="predicted"/>
<dbReference type="InterPro" id="IPR010559">
    <property type="entry name" value="Sig_transdc_His_kin_internal"/>
</dbReference>
<dbReference type="RefSeq" id="WP_338222267.1">
    <property type="nucleotide sequence ID" value="NZ_BTPD01000001.1"/>
</dbReference>
<feature type="transmembrane region" description="Helical" evidence="1">
    <location>
        <begin position="193"/>
        <end position="214"/>
    </location>
</feature>
<keyword evidence="1" id="KW-1133">Transmembrane helix</keyword>
<dbReference type="PANTHER" id="PTHR34220">
    <property type="entry name" value="SENSOR HISTIDINE KINASE YPDA"/>
    <property type="match status" value="1"/>
</dbReference>
<evidence type="ECO:0000259" key="2">
    <source>
        <dbReference type="Pfam" id="PF06580"/>
    </source>
</evidence>
<dbReference type="InterPro" id="IPR050640">
    <property type="entry name" value="Bact_2-comp_sensor_kinase"/>
</dbReference>
<dbReference type="SUPFAM" id="SSF55874">
    <property type="entry name" value="ATPase domain of HSP90 chaperone/DNA topoisomerase II/histidine kinase"/>
    <property type="match status" value="1"/>
</dbReference>
<sequence>MNKHWFYFFCWSLISFHQLAHSRQMEDGFHFQLPLKPKIWQENTPNTIEEILQKNREGLFLNLPDVGIAQKGKSYWFKLDFSDYLDLLAASDSIYIYPGNLDVSQLFFQSDGKVDSLNITRLIPNDLRRATLHSLEYVKVDSRDFFDGHFLLIRAEFHRASPDLDVRTIRFSDSRSHGVFSKFISESSFKSQVLAFFFLGIAAVLMIFNLILFFNMREKQYIYYGAFLLFQLIYYSQISPYLATSFGYNTLYFYFWLTTVSQLLINLSYLLFIRHFLEFPRLMPGFDRIVLGIAGLLILLVLVNSGLIFLKPYSLLQAYLMDFQRYFMAAFAFFGVGYLFFYYPNRLKYFVISATLIFTTGALMTMFLLDLDYMVGGSSIESIIFALGLSYKIKVISQEKRKVENEAFQTKLGALRAQINPHFIFNSLSSIQHLISSGQKEAALSYLSKFSKFVRQVLENSIDVHVTLDKEIELLKVYLDLESLRFDHAFSYKIETPAHFDLSFFEVPMLIVQPFVENAIKHGLMAKLEGERKLTVRFVEEPNHIRCEIEDNGIGRKAAAALKKADYRPSRGMALTEERLRLINREKKETQIQIDDLPVGTRITIKFPKP</sequence>
<dbReference type="Pfam" id="PF06580">
    <property type="entry name" value="His_kinase"/>
    <property type="match status" value="1"/>
</dbReference>
<keyword evidence="5" id="KW-1185">Reference proteome</keyword>
<evidence type="ECO:0000259" key="3">
    <source>
        <dbReference type="Pfam" id="PF07695"/>
    </source>
</evidence>
<evidence type="ECO:0000313" key="4">
    <source>
        <dbReference type="EMBL" id="GMQ27446.1"/>
    </source>
</evidence>
<feature type="transmembrane region" description="Helical" evidence="1">
    <location>
        <begin position="349"/>
        <end position="369"/>
    </location>
</feature>
<feature type="transmembrane region" description="Helical" evidence="1">
    <location>
        <begin position="323"/>
        <end position="342"/>
    </location>
</feature>
<evidence type="ECO:0000256" key="1">
    <source>
        <dbReference type="SAM" id="Phobius"/>
    </source>
</evidence>
<dbReference type="PANTHER" id="PTHR34220:SF7">
    <property type="entry name" value="SENSOR HISTIDINE KINASE YPDA"/>
    <property type="match status" value="1"/>
</dbReference>
<comment type="caution">
    <text evidence="4">The sequence shown here is derived from an EMBL/GenBank/DDBJ whole genome shotgun (WGS) entry which is preliminary data.</text>
</comment>
<name>A0ABQ6PI05_9BACT</name>
<protein>
    <recommendedName>
        <fullName evidence="6">7TM diverse intracellular signalling</fullName>
    </recommendedName>
</protein>
<keyword evidence="1" id="KW-0472">Membrane</keyword>
<gene>
    <name evidence="4" type="ORF">Aconfl_00880</name>
</gene>
<keyword evidence="1" id="KW-0812">Transmembrane</keyword>
<accession>A0ABQ6PI05</accession>
<feature type="transmembrane region" description="Helical" evidence="1">
    <location>
        <begin position="221"/>
        <end position="239"/>
    </location>
</feature>
<dbReference type="InterPro" id="IPR011623">
    <property type="entry name" value="7TMR_DISM_rcpt_extracell_dom1"/>
</dbReference>
<feature type="transmembrane region" description="Helical" evidence="1">
    <location>
        <begin position="289"/>
        <end position="311"/>
    </location>
</feature>
<feature type="domain" description="Signal transduction histidine kinase internal region" evidence="2">
    <location>
        <begin position="411"/>
        <end position="489"/>
    </location>
</feature>
<organism evidence="4 5">
    <name type="scientific">Algoriphagus confluentis</name>
    <dbReference type="NCBI Taxonomy" id="1697556"/>
    <lineage>
        <taxon>Bacteria</taxon>
        <taxon>Pseudomonadati</taxon>
        <taxon>Bacteroidota</taxon>
        <taxon>Cytophagia</taxon>
        <taxon>Cytophagales</taxon>
        <taxon>Cyclobacteriaceae</taxon>
        <taxon>Algoriphagus</taxon>
    </lineage>
</organism>
<dbReference type="InterPro" id="IPR036890">
    <property type="entry name" value="HATPase_C_sf"/>
</dbReference>
<feature type="domain" description="7TM-DISM receptor extracellular" evidence="3">
    <location>
        <begin position="193"/>
        <end position="391"/>
    </location>
</feature>
<evidence type="ECO:0000313" key="5">
    <source>
        <dbReference type="Proteomes" id="UP001338309"/>
    </source>
</evidence>
<feature type="transmembrane region" description="Helical" evidence="1">
    <location>
        <begin position="251"/>
        <end position="277"/>
    </location>
</feature>
<reference evidence="4 5" key="1">
    <citation type="submission" date="2023-08" db="EMBL/GenBank/DDBJ databases">
        <title>Draft genome sequence of Algoriphagus confluentis.</title>
        <authorList>
            <person name="Takatani N."/>
            <person name="Hosokawa M."/>
            <person name="Sawabe T."/>
        </authorList>
    </citation>
    <scope>NUCLEOTIDE SEQUENCE [LARGE SCALE GENOMIC DNA]</scope>
    <source>
        <strain evidence="4 5">NBRC 111222</strain>
    </source>
</reference>
<dbReference type="Pfam" id="PF07695">
    <property type="entry name" value="7TMR-DISM_7TM"/>
    <property type="match status" value="1"/>
</dbReference>